<comment type="caution">
    <text evidence="2">The sequence shown here is derived from an EMBL/GenBank/DDBJ whole genome shotgun (WGS) entry which is preliminary data.</text>
</comment>
<sequence>MRKKNFAFLAITCYGLTMHAQVGIRTQNPQSTFHVDGSGNNPATGAPSAANATDDFVVTSNGNTGIGIITPAQKLDINGNARIRGLPVGTPPGTVVAQQAGANGGVLGYSPGFPVMDVSSTGAAADTNSGAMFVVKRFSVGDWPSGQNGGAGFDTTMESTKWEAFVSNIAYTFGAGSATTIFGTAASGYRLKNDGSRWRISGDIPGINEVSVIVDVLFIKKGVVAADSRTN</sequence>
<dbReference type="Proteomes" id="UP000028709">
    <property type="component" value="Unassembled WGS sequence"/>
</dbReference>
<dbReference type="eggNOG" id="ENOG503132M">
    <property type="taxonomic scope" value="Bacteria"/>
</dbReference>
<evidence type="ECO:0008006" key="4">
    <source>
        <dbReference type="Google" id="ProtNLM"/>
    </source>
</evidence>
<name>A0A086BJV1_9FLAO</name>
<dbReference type="AlphaFoldDB" id="A0A086BJV1"/>
<dbReference type="OrthoDB" id="1252924at2"/>
<keyword evidence="3" id="KW-1185">Reference proteome</keyword>
<organism evidence="2 3">
    <name type="scientific">Chryseobacterium piperi</name>
    <dbReference type="NCBI Taxonomy" id="558152"/>
    <lineage>
        <taxon>Bacteria</taxon>
        <taxon>Pseudomonadati</taxon>
        <taxon>Bacteroidota</taxon>
        <taxon>Flavobacteriia</taxon>
        <taxon>Flavobacteriales</taxon>
        <taxon>Weeksellaceae</taxon>
        <taxon>Chryseobacterium group</taxon>
        <taxon>Chryseobacterium</taxon>
    </lineage>
</organism>
<dbReference type="KEGG" id="cpip:CJF12_05350"/>
<protein>
    <recommendedName>
        <fullName evidence="4">T9SS C-terminal target domain-containing protein</fullName>
    </recommendedName>
</protein>
<evidence type="ECO:0000256" key="1">
    <source>
        <dbReference type="SAM" id="SignalP"/>
    </source>
</evidence>
<feature type="chain" id="PRO_5001804542" description="T9SS C-terminal target domain-containing protein" evidence="1">
    <location>
        <begin position="21"/>
        <end position="231"/>
    </location>
</feature>
<feature type="signal peptide" evidence="1">
    <location>
        <begin position="1"/>
        <end position="20"/>
    </location>
</feature>
<gene>
    <name evidence="2" type="ORF">IQ37_06550</name>
</gene>
<keyword evidence="1" id="KW-0732">Signal</keyword>
<reference evidence="2 3" key="1">
    <citation type="submission" date="2014-07" db="EMBL/GenBank/DDBJ databases">
        <title>Genome of Chryseobacterium piperi CTM.</title>
        <authorList>
            <person name="Pipes S.E."/>
            <person name="Stropko S.J."/>
            <person name="Newman J.D."/>
        </authorList>
    </citation>
    <scope>NUCLEOTIDE SEQUENCE [LARGE SCALE GENOMIC DNA]</scope>
    <source>
        <strain evidence="2 3">CTM</strain>
    </source>
</reference>
<dbReference type="RefSeq" id="WP_051887224.1">
    <property type="nucleotide sequence ID" value="NZ_CP023049.2"/>
</dbReference>
<evidence type="ECO:0000313" key="3">
    <source>
        <dbReference type="Proteomes" id="UP000028709"/>
    </source>
</evidence>
<proteinExistence type="predicted"/>
<accession>A0A086BJV1</accession>
<evidence type="ECO:0000313" key="2">
    <source>
        <dbReference type="EMBL" id="KFF29215.1"/>
    </source>
</evidence>
<dbReference type="EMBL" id="JPRJ01000008">
    <property type="protein sequence ID" value="KFF29215.1"/>
    <property type="molecule type" value="Genomic_DNA"/>
</dbReference>